<dbReference type="GO" id="GO:0005262">
    <property type="term" value="F:calcium channel activity"/>
    <property type="evidence" value="ECO:0007669"/>
    <property type="project" value="TreeGrafter"/>
</dbReference>
<reference evidence="8 9" key="1">
    <citation type="journal article" date="2011" name="Genome Biol.">
        <title>Comparative genome sequence analysis underscores mycoparasitism as the ancestral life style of Trichoderma.</title>
        <authorList>
            <person name="Kubicek C.P."/>
            <person name="Herrera-Estrella A."/>
            <person name="Seidl-Seiboth V."/>
            <person name="Martinez D.A."/>
            <person name="Druzhinina I.S."/>
            <person name="Thon M."/>
            <person name="Zeilinger S."/>
            <person name="Casas-Flores S."/>
            <person name="Horwitz B.A."/>
            <person name="Mukherjee P.K."/>
            <person name="Mukherjee M."/>
            <person name="Kredics L."/>
            <person name="Alcaraz L.D."/>
            <person name="Aerts A."/>
            <person name="Antal Z."/>
            <person name="Atanasova L."/>
            <person name="Cervantes-Badillo M.G."/>
            <person name="Challacombe J."/>
            <person name="Chertkov O."/>
            <person name="McCluskey K."/>
            <person name="Coulpier F."/>
            <person name="Deshpande N."/>
            <person name="von Doehren H."/>
            <person name="Ebbole D.J."/>
            <person name="Esquivel-Naranjo E.U."/>
            <person name="Fekete E."/>
            <person name="Flipphi M."/>
            <person name="Glaser F."/>
            <person name="Gomez-Rodriguez E.Y."/>
            <person name="Gruber S."/>
            <person name="Han C."/>
            <person name="Henrissat B."/>
            <person name="Hermosa R."/>
            <person name="Hernandez-Onate M."/>
            <person name="Karaffa L."/>
            <person name="Kosti I."/>
            <person name="Le Crom S."/>
            <person name="Lindquist E."/>
            <person name="Lucas S."/>
            <person name="Luebeck M."/>
            <person name="Luebeck P.S."/>
            <person name="Margeot A."/>
            <person name="Metz B."/>
            <person name="Misra M."/>
            <person name="Nevalainen H."/>
            <person name="Omann M."/>
            <person name="Packer N."/>
            <person name="Perrone G."/>
            <person name="Uresti-Rivera E.E."/>
            <person name="Salamov A."/>
            <person name="Schmoll M."/>
            <person name="Seiboth B."/>
            <person name="Shapiro H."/>
            <person name="Sukno S."/>
            <person name="Tamayo-Ramos J.A."/>
            <person name="Tisch D."/>
            <person name="Wiest A."/>
            <person name="Wilkinson H.H."/>
            <person name="Zhang M."/>
            <person name="Coutinho P.M."/>
            <person name="Kenerley C.M."/>
            <person name="Monte E."/>
            <person name="Baker S.E."/>
            <person name="Grigoriev I.V."/>
        </authorList>
    </citation>
    <scope>NUCLEOTIDE SEQUENCE [LARGE SCALE GENOMIC DNA]</scope>
    <source>
        <strain evidence="9">Gv29-8 / FGSC 10586</strain>
    </source>
</reference>
<feature type="transmembrane region" description="Helical" evidence="6">
    <location>
        <begin position="131"/>
        <end position="156"/>
    </location>
</feature>
<keyword evidence="4 6" id="KW-0472">Membrane</keyword>
<evidence type="ECO:0000256" key="3">
    <source>
        <dbReference type="ARBA" id="ARBA00022989"/>
    </source>
</evidence>
<feature type="compositionally biased region" description="Basic and acidic residues" evidence="5">
    <location>
        <begin position="650"/>
        <end position="659"/>
    </location>
</feature>
<dbReference type="Proteomes" id="UP000007115">
    <property type="component" value="Unassembled WGS sequence"/>
</dbReference>
<proteinExistence type="predicted"/>
<gene>
    <name evidence="8" type="ORF">TRIVIDRAFT_52928</name>
</gene>
<dbReference type="InterPro" id="IPR023408">
    <property type="entry name" value="MscS_beta-dom_sf"/>
</dbReference>
<dbReference type="GeneID" id="25795254"/>
<accession>G9MV32</accession>
<dbReference type="Gene3D" id="2.30.30.60">
    <property type="match status" value="1"/>
</dbReference>
<dbReference type="InterPro" id="IPR058650">
    <property type="entry name" value="Msy1/2-like"/>
</dbReference>
<dbReference type="Pfam" id="PF25886">
    <property type="entry name" value="Msy1"/>
    <property type="match status" value="1"/>
</dbReference>
<feature type="transmembrane region" description="Helical" evidence="6">
    <location>
        <begin position="77"/>
        <end position="110"/>
    </location>
</feature>
<dbReference type="HOGENOM" id="CLU_010480_2_0_1"/>
<evidence type="ECO:0000256" key="1">
    <source>
        <dbReference type="ARBA" id="ARBA00004370"/>
    </source>
</evidence>
<keyword evidence="2 6" id="KW-0812">Transmembrane</keyword>
<evidence type="ECO:0000259" key="7">
    <source>
        <dbReference type="PROSITE" id="PS50222"/>
    </source>
</evidence>
<dbReference type="PANTHER" id="PTHR31323:SF14">
    <property type="entry name" value="MECHANOSENSITIVE ION CHANNEL PROTEIN MSY2"/>
    <property type="match status" value="1"/>
</dbReference>
<evidence type="ECO:0000313" key="9">
    <source>
        <dbReference type="Proteomes" id="UP000007115"/>
    </source>
</evidence>
<feature type="transmembrane region" description="Helical" evidence="6">
    <location>
        <begin position="396"/>
        <end position="416"/>
    </location>
</feature>
<dbReference type="InParanoid" id="G9MV32"/>
<feature type="transmembrane region" description="Helical" evidence="6">
    <location>
        <begin position="32"/>
        <end position="54"/>
    </location>
</feature>
<dbReference type="OrthoDB" id="544685at2759"/>
<dbReference type="InterPro" id="IPR011992">
    <property type="entry name" value="EF-hand-dom_pair"/>
</dbReference>
<evidence type="ECO:0000256" key="2">
    <source>
        <dbReference type="ARBA" id="ARBA00022692"/>
    </source>
</evidence>
<dbReference type="AlphaFoldDB" id="G9MV32"/>
<dbReference type="InterPro" id="IPR002048">
    <property type="entry name" value="EF_hand_dom"/>
</dbReference>
<evidence type="ECO:0000256" key="6">
    <source>
        <dbReference type="SAM" id="Phobius"/>
    </source>
</evidence>
<dbReference type="eggNOG" id="KOG4629">
    <property type="taxonomic scope" value="Eukaryota"/>
</dbReference>
<dbReference type="RefSeq" id="XP_013955880.1">
    <property type="nucleotide sequence ID" value="XM_014100405.1"/>
</dbReference>
<dbReference type="SUPFAM" id="SSF50182">
    <property type="entry name" value="Sm-like ribonucleoproteins"/>
    <property type="match status" value="1"/>
</dbReference>
<feature type="transmembrane region" description="Helical" evidence="6">
    <location>
        <begin position="176"/>
        <end position="199"/>
    </location>
</feature>
<keyword evidence="3 6" id="KW-1133">Transmembrane helix</keyword>
<protein>
    <submittedName>
        <fullName evidence="8">Serine/threonine-protein kinase</fullName>
    </submittedName>
</protein>
<evidence type="ECO:0000256" key="4">
    <source>
        <dbReference type="ARBA" id="ARBA00023136"/>
    </source>
</evidence>
<evidence type="ECO:0000256" key="5">
    <source>
        <dbReference type="SAM" id="MobiDB-lite"/>
    </source>
</evidence>
<dbReference type="SUPFAM" id="SSF47473">
    <property type="entry name" value="EF-hand"/>
    <property type="match status" value="1"/>
</dbReference>
<keyword evidence="8" id="KW-0418">Kinase</keyword>
<dbReference type="EMBL" id="ABDF02000066">
    <property type="protein sequence ID" value="EHK21687.1"/>
    <property type="molecule type" value="Genomic_DNA"/>
</dbReference>
<dbReference type="Pfam" id="PF00924">
    <property type="entry name" value="MS_channel_2nd"/>
    <property type="match status" value="1"/>
</dbReference>
<dbReference type="GO" id="GO:0005509">
    <property type="term" value="F:calcium ion binding"/>
    <property type="evidence" value="ECO:0007669"/>
    <property type="project" value="InterPro"/>
</dbReference>
<dbReference type="InterPro" id="IPR006685">
    <property type="entry name" value="MscS_channel_2nd"/>
</dbReference>
<keyword evidence="8" id="KW-0808">Transferase</keyword>
<dbReference type="GO" id="GO:0006874">
    <property type="term" value="P:intracellular calcium ion homeostasis"/>
    <property type="evidence" value="ECO:0007669"/>
    <property type="project" value="TreeGrafter"/>
</dbReference>
<feature type="compositionally biased region" description="Basic and acidic residues" evidence="5">
    <location>
        <begin position="670"/>
        <end position="679"/>
    </location>
</feature>
<keyword evidence="9" id="KW-1185">Reference proteome</keyword>
<dbReference type="GO" id="GO:0016301">
    <property type="term" value="F:kinase activity"/>
    <property type="evidence" value="ECO:0007669"/>
    <property type="project" value="UniProtKB-KW"/>
</dbReference>
<comment type="caution">
    <text evidence="8">The sequence shown here is derived from an EMBL/GenBank/DDBJ whole genome shotgun (WGS) entry which is preliminary data.</text>
</comment>
<dbReference type="OMA" id="MDHCINT"/>
<evidence type="ECO:0000313" key="8">
    <source>
        <dbReference type="EMBL" id="EHK21687.1"/>
    </source>
</evidence>
<feature type="region of interest" description="Disordered" evidence="5">
    <location>
        <begin position="650"/>
        <end position="679"/>
    </location>
</feature>
<dbReference type="PROSITE" id="PS50222">
    <property type="entry name" value="EF_HAND_2"/>
    <property type="match status" value="1"/>
</dbReference>
<name>G9MV32_HYPVG</name>
<organism evidence="8 9">
    <name type="scientific">Hypocrea virens (strain Gv29-8 / FGSC 10586)</name>
    <name type="common">Gliocladium virens</name>
    <name type="synonym">Trichoderma virens</name>
    <dbReference type="NCBI Taxonomy" id="413071"/>
    <lineage>
        <taxon>Eukaryota</taxon>
        <taxon>Fungi</taxon>
        <taxon>Dikarya</taxon>
        <taxon>Ascomycota</taxon>
        <taxon>Pezizomycotina</taxon>
        <taxon>Sordariomycetes</taxon>
        <taxon>Hypocreomycetidae</taxon>
        <taxon>Hypocreales</taxon>
        <taxon>Hypocreaceae</taxon>
        <taxon>Trichoderma</taxon>
    </lineage>
</organism>
<sequence>MTYIGASEWGRQPLLPLPPAVKVPQRRRLFWWALRYAIVFIIIFIALLIPIIVFSKDADVDDDTTIDDVYANQYRNLVFYICLWLEITWIFAVFFDIIGLTLPYLFRFIARYVNSAHQRYWRVFKFMRRPICFLGTTIIAYVFFEAAIVGNPLLFVNVDKDPNSDVMAWDDIIDDILAQVTLWMAFYFIEKLAITYIAVHYHYRRTSTTLDRTKEVQRALISLYEASIYLHPVNGGTFAEEDVIIRNAKGDMNASTRVRVSSYLSRLGLDGYKFVSLFGNFISDDPKAHWLRPGSSYATIERALANPTSAAALARRIWLSLVSRGKYGLTANDIVEVLGPDRAAEAKAIFKTLDVEDSGEISLENLVGMVTEAGQKKHNVFRTIADMDHCINTLDWLMLLLIAAVMIFFIMLLYVPTIKEIQTTLSSLAIGLSFAIGRTLNHLLTGIIFVFFDHPFDSGDVVRICDPKMTAGIVCTVKRQSLLYTVFRRLDNNSDLQVPNDELFRKSIENYTRSEINKQRITLFIDFRTTFKDIDKLQSMLNAFVINNSGDYVPGTLGISVASLHELNKMELRIVFTHRNNWSDEKLRAMRSNKFYCNLVSTCRQIPLFKPGGMLPAAGENGNPLYTTQLNTSEVNENIQKEKLRRQGLRWDNEKKEEIGAQSENASEDEAAKKEAAAKKAEQEAFQKVSKSAPKKEVAVSTGVDVARGITGLRLAATQFEEV</sequence>
<dbReference type="GO" id="GO:0016020">
    <property type="term" value="C:membrane"/>
    <property type="evidence" value="ECO:0007669"/>
    <property type="project" value="UniProtKB-SubCell"/>
</dbReference>
<dbReference type="VEuPathDB" id="FungiDB:TRIVIDRAFT_52928"/>
<dbReference type="PANTHER" id="PTHR31323">
    <property type="entry name" value="MECHANOSENSITIVE ION CHANNEL PROTEIN MSY2"/>
    <property type="match status" value="1"/>
</dbReference>
<feature type="domain" description="EF-hand" evidence="7">
    <location>
        <begin position="341"/>
        <end position="376"/>
    </location>
</feature>
<dbReference type="InterPro" id="IPR010920">
    <property type="entry name" value="LSM_dom_sf"/>
</dbReference>
<comment type="subcellular location">
    <subcellularLocation>
        <location evidence="1">Membrane</location>
    </subcellularLocation>
</comment>